<dbReference type="GO" id="GO:0046872">
    <property type="term" value="F:metal ion binding"/>
    <property type="evidence" value="ECO:0007669"/>
    <property type="project" value="UniProtKB-KW"/>
</dbReference>
<dbReference type="PIRSF" id="PIRSF000216">
    <property type="entry name" value="NADH_DH_24kDa"/>
    <property type="match status" value="1"/>
</dbReference>
<evidence type="ECO:0000256" key="3">
    <source>
        <dbReference type="ARBA" id="ARBA00022714"/>
    </source>
</evidence>
<dbReference type="FunFam" id="1.10.10.1590:FF:000001">
    <property type="entry name" value="NADH-quinone oxidoreductase subunit E"/>
    <property type="match status" value="1"/>
</dbReference>
<dbReference type="CDD" id="cd03064">
    <property type="entry name" value="TRX_Fd_NuoE"/>
    <property type="match status" value="1"/>
</dbReference>
<dbReference type="RefSeq" id="WP_041066636.1">
    <property type="nucleotide sequence ID" value="NZ_AP012273.1"/>
</dbReference>
<name>A0A7U6GID3_9GAMM</name>
<keyword evidence="3 13" id="KW-0001">2Fe-2S</keyword>
<dbReference type="InterPro" id="IPR036249">
    <property type="entry name" value="Thioredoxin-like_sf"/>
</dbReference>
<dbReference type="Pfam" id="PF01257">
    <property type="entry name" value="2Fe-2S_thioredx"/>
    <property type="match status" value="1"/>
</dbReference>
<evidence type="ECO:0000256" key="12">
    <source>
        <dbReference type="ARBA" id="ARBA00047712"/>
    </source>
</evidence>
<keyword evidence="8" id="KW-0520">NAD</keyword>
<evidence type="ECO:0000256" key="6">
    <source>
        <dbReference type="ARBA" id="ARBA00023004"/>
    </source>
</evidence>
<keyword evidence="15" id="KW-1185">Reference proteome</keyword>
<dbReference type="KEGG" id="tbn:TBH_C1218"/>
<comment type="similarity">
    <text evidence="1">Belongs to the complex I 24 kDa subunit family.</text>
</comment>
<evidence type="ECO:0000256" key="2">
    <source>
        <dbReference type="ARBA" id="ARBA00019898"/>
    </source>
</evidence>
<dbReference type="NCBIfam" id="NF005725">
    <property type="entry name" value="PRK07539.1-5"/>
    <property type="match status" value="1"/>
</dbReference>
<dbReference type="GO" id="GO:0008324">
    <property type="term" value="F:monoatomic cation transmembrane transporter activity"/>
    <property type="evidence" value="ECO:0007669"/>
    <property type="project" value="UniProtKB-ARBA"/>
</dbReference>
<dbReference type="GO" id="GO:0031090">
    <property type="term" value="C:organelle membrane"/>
    <property type="evidence" value="ECO:0007669"/>
    <property type="project" value="UniProtKB-ARBA"/>
</dbReference>
<sequence length="181" mass="20561">MSLRCEPWARTDKREDKENLFSPEIRAEIDQWVAKYPDEWKQSAVMAALRIVQDSNGGYLTEELMDQVADYLDMPPIAVYEVATFYSMYELSEVGQHKINVCTNVSCMICGSENIVEHLEKRLGIKLGETTEDGRFTLKEVECLGACGGAPMFQIGRQYYENLTPELVDSILDSLEQDDGE</sequence>
<keyword evidence="14" id="KW-0560">Oxidoreductase</keyword>
<reference evidence="14 15" key="1">
    <citation type="journal article" date="2014" name="PLoS ONE">
        <title>Physiological and genomic features of a novel sulfur-oxidizing gammaproteobacterium belonging to a previously uncultivated symbiotic lineage isolated from a hydrothermal vent.</title>
        <authorList>
            <person name="Nunoura T."/>
            <person name="Takaki Y."/>
            <person name="Kazama H."/>
            <person name="Kakuta J."/>
            <person name="Shimamura S."/>
            <person name="Makita H."/>
            <person name="Hirai M."/>
            <person name="Miyazaki M."/>
            <person name="Takai K."/>
        </authorList>
    </citation>
    <scope>NUCLEOTIDE SEQUENCE [LARGE SCALE GENOMIC DNA]</scope>
    <source>
        <strain evidence="14 15">Hiromi1</strain>
    </source>
</reference>
<feature type="binding site" evidence="13">
    <location>
        <position position="143"/>
    </location>
    <ligand>
        <name>[2Fe-2S] cluster</name>
        <dbReference type="ChEBI" id="CHEBI:190135"/>
    </ligand>
</feature>
<dbReference type="GO" id="GO:0051537">
    <property type="term" value="F:2 iron, 2 sulfur cluster binding"/>
    <property type="evidence" value="ECO:0007669"/>
    <property type="project" value="UniProtKB-KW"/>
</dbReference>
<evidence type="ECO:0000313" key="14">
    <source>
        <dbReference type="EMBL" id="BAO44143.1"/>
    </source>
</evidence>
<evidence type="ECO:0000256" key="8">
    <source>
        <dbReference type="ARBA" id="ARBA00023027"/>
    </source>
</evidence>
<feature type="binding site" evidence="13">
    <location>
        <position position="107"/>
    </location>
    <ligand>
        <name>[2Fe-2S] cluster</name>
        <dbReference type="ChEBI" id="CHEBI:190135"/>
    </ligand>
</feature>
<evidence type="ECO:0000256" key="4">
    <source>
        <dbReference type="ARBA" id="ARBA00022723"/>
    </source>
</evidence>
<dbReference type="InterPro" id="IPR042128">
    <property type="entry name" value="NuoE_dom"/>
</dbReference>
<dbReference type="Proteomes" id="UP000031631">
    <property type="component" value="Chromosome"/>
</dbReference>
<dbReference type="FunFam" id="3.40.30.10:FF:000022">
    <property type="entry name" value="NADH dehydrogenase flavoprotein 2, mitochondrial"/>
    <property type="match status" value="1"/>
</dbReference>
<comment type="cofactor">
    <cofactor evidence="13">
        <name>[2Fe-2S] cluster</name>
        <dbReference type="ChEBI" id="CHEBI:190135"/>
    </cofactor>
    <text evidence="13">Binds 1 [2Fe-2S] cluster.</text>
</comment>
<dbReference type="GO" id="GO:0022890">
    <property type="term" value="F:inorganic cation transmembrane transporter activity"/>
    <property type="evidence" value="ECO:0007669"/>
    <property type="project" value="UniProtKB-ARBA"/>
</dbReference>
<feature type="binding site" evidence="13">
    <location>
        <position position="102"/>
    </location>
    <ligand>
        <name>[2Fe-2S] cluster</name>
        <dbReference type="ChEBI" id="CHEBI:190135"/>
    </ligand>
</feature>
<comment type="cofactor">
    <cofactor evidence="11">
        <name>[2Fe-2S] cluster</name>
        <dbReference type="ChEBI" id="CHEBI:190135"/>
    </cofactor>
</comment>
<dbReference type="InterPro" id="IPR041921">
    <property type="entry name" value="NuoE_N"/>
</dbReference>
<gene>
    <name evidence="14" type="ORF">TBH_C1218</name>
</gene>
<feature type="binding site" evidence="13">
    <location>
        <position position="147"/>
    </location>
    <ligand>
        <name>[2Fe-2S] cluster</name>
        <dbReference type="ChEBI" id="CHEBI:190135"/>
    </ligand>
</feature>
<dbReference type="GO" id="GO:0098796">
    <property type="term" value="C:membrane protein complex"/>
    <property type="evidence" value="ECO:0007669"/>
    <property type="project" value="UniProtKB-ARBA"/>
</dbReference>
<keyword evidence="4 13" id="KW-0479">Metal-binding</keyword>
<dbReference type="GO" id="GO:0031967">
    <property type="term" value="C:organelle envelope"/>
    <property type="evidence" value="ECO:0007669"/>
    <property type="project" value="UniProtKB-ARBA"/>
</dbReference>
<proteinExistence type="inferred from homology"/>
<keyword evidence="5" id="KW-1278">Translocase</keyword>
<dbReference type="NCBIfam" id="NF005722">
    <property type="entry name" value="PRK07539.1-2"/>
    <property type="match status" value="1"/>
</dbReference>
<dbReference type="PANTHER" id="PTHR10371">
    <property type="entry name" value="NADH DEHYDROGENASE UBIQUINONE FLAVOPROTEIN 2, MITOCHONDRIAL"/>
    <property type="match status" value="1"/>
</dbReference>
<organism evidence="14 15">
    <name type="scientific">Thiolapillus brandeum</name>
    <dbReference type="NCBI Taxonomy" id="1076588"/>
    <lineage>
        <taxon>Bacteria</taxon>
        <taxon>Pseudomonadati</taxon>
        <taxon>Pseudomonadota</taxon>
        <taxon>Gammaproteobacteria</taxon>
        <taxon>Chromatiales</taxon>
        <taxon>Sedimenticolaceae</taxon>
        <taxon>Thiolapillus</taxon>
    </lineage>
</organism>
<comment type="catalytic activity">
    <reaction evidence="12">
        <text>a quinone + NADH + 5 H(+)(in) = a quinol + NAD(+) + 4 H(+)(out)</text>
        <dbReference type="Rhea" id="RHEA:57888"/>
        <dbReference type="ChEBI" id="CHEBI:15378"/>
        <dbReference type="ChEBI" id="CHEBI:24646"/>
        <dbReference type="ChEBI" id="CHEBI:57540"/>
        <dbReference type="ChEBI" id="CHEBI:57945"/>
        <dbReference type="ChEBI" id="CHEBI:132124"/>
    </reaction>
</comment>
<protein>
    <recommendedName>
        <fullName evidence="2">NADH-quinone oxidoreductase subunit E</fullName>
    </recommendedName>
    <alternativeName>
        <fullName evidence="9">NADH dehydrogenase I subunit E</fullName>
    </alternativeName>
    <alternativeName>
        <fullName evidence="10">NDH-1 subunit E</fullName>
    </alternativeName>
</protein>
<evidence type="ECO:0000313" key="15">
    <source>
        <dbReference type="Proteomes" id="UP000031631"/>
    </source>
</evidence>
<accession>A0A7U6GID3</accession>
<dbReference type="InterPro" id="IPR002023">
    <property type="entry name" value="NuoE-like"/>
</dbReference>
<dbReference type="SUPFAM" id="SSF52833">
    <property type="entry name" value="Thioredoxin-like"/>
    <property type="match status" value="1"/>
</dbReference>
<dbReference type="GO" id="GO:1902494">
    <property type="term" value="C:catalytic complex"/>
    <property type="evidence" value="ECO:0007669"/>
    <property type="project" value="UniProtKB-ARBA"/>
</dbReference>
<dbReference type="Gene3D" id="3.40.30.10">
    <property type="entry name" value="Glutaredoxin"/>
    <property type="match status" value="1"/>
</dbReference>
<evidence type="ECO:0000256" key="1">
    <source>
        <dbReference type="ARBA" id="ARBA00010643"/>
    </source>
</evidence>
<dbReference type="NCBIfam" id="TIGR01958">
    <property type="entry name" value="nuoE_fam"/>
    <property type="match status" value="1"/>
</dbReference>
<dbReference type="Gene3D" id="1.10.10.1590">
    <property type="entry name" value="NADH-quinone oxidoreductase subunit E"/>
    <property type="match status" value="1"/>
</dbReference>
<evidence type="ECO:0000256" key="13">
    <source>
        <dbReference type="PIRSR" id="PIRSR000216-1"/>
    </source>
</evidence>
<evidence type="ECO:0000256" key="11">
    <source>
        <dbReference type="ARBA" id="ARBA00034078"/>
    </source>
</evidence>
<dbReference type="OrthoDB" id="9807941at2"/>
<dbReference type="GO" id="GO:0003954">
    <property type="term" value="F:NADH dehydrogenase activity"/>
    <property type="evidence" value="ECO:0007669"/>
    <property type="project" value="TreeGrafter"/>
</dbReference>
<dbReference type="EMBL" id="AP012273">
    <property type="protein sequence ID" value="BAO44143.1"/>
    <property type="molecule type" value="Genomic_DNA"/>
</dbReference>
<dbReference type="PROSITE" id="PS01099">
    <property type="entry name" value="COMPLEX1_24K"/>
    <property type="match status" value="1"/>
</dbReference>
<dbReference type="GO" id="GO:0098662">
    <property type="term" value="P:inorganic cation transmembrane transport"/>
    <property type="evidence" value="ECO:0007669"/>
    <property type="project" value="UniProtKB-ARBA"/>
</dbReference>
<keyword evidence="7 13" id="KW-0411">Iron-sulfur</keyword>
<dbReference type="GO" id="GO:0022804">
    <property type="term" value="F:active transmembrane transporter activity"/>
    <property type="evidence" value="ECO:0007669"/>
    <property type="project" value="UniProtKB-ARBA"/>
</dbReference>
<dbReference type="AlphaFoldDB" id="A0A7U6GID3"/>
<evidence type="ECO:0000256" key="10">
    <source>
        <dbReference type="ARBA" id="ARBA00032788"/>
    </source>
</evidence>
<evidence type="ECO:0000256" key="9">
    <source>
        <dbReference type="ARBA" id="ARBA00031580"/>
    </source>
</evidence>
<evidence type="ECO:0000256" key="7">
    <source>
        <dbReference type="ARBA" id="ARBA00023014"/>
    </source>
</evidence>
<dbReference type="PANTHER" id="PTHR10371:SF3">
    <property type="entry name" value="NADH DEHYDROGENASE [UBIQUINONE] FLAVOPROTEIN 2, MITOCHONDRIAL"/>
    <property type="match status" value="1"/>
</dbReference>
<keyword evidence="6 13" id="KW-0408">Iron</keyword>
<evidence type="ECO:0000256" key="5">
    <source>
        <dbReference type="ARBA" id="ARBA00022967"/>
    </source>
</evidence>